<dbReference type="AlphaFoldDB" id="A0A9Q3BW49"/>
<gene>
    <name evidence="2" type="ORF">O181_011636</name>
</gene>
<dbReference type="Proteomes" id="UP000765509">
    <property type="component" value="Unassembled WGS sequence"/>
</dbReference>
<reference evidence="2" key="1">
    <citation type="submission" date="2021-03" db="EMBL/GenBank/DDBJ databases">
        <title>Draft genome sequence of rust myrtle Austropuccinia psidii MF-1, a brazilian biotype.</title>
        <authorList>
            <person name="Quecine M.C."/>
            <person name="Pachon D.M.R."/>
            <person name="Bonatelli M.L."/>
            <person name="Correr F.H."/>
            <person name="Franceschini L.M."/>
            <person name="Leite T.F."/>
            <person name="Margarido G.R.A."/>
            <person name="Almeida C.A."/>
            <person name="Ferrarezi J.A."/>
            <person name="Labate C.A."/>
        </authorList>
    </citation>
    <scope>NUCLEOTIDE SEQUENCE</scope>
    <source>
        <strain evidence="2">MF-1</strain>
    </source>
</reference>
<organism evidence="2 3">
    <name type="scientific">Austropuccinia psidii MF-1</name>
    <dbReference type="NCBI Taxonomy" id="1389203"/>
    <lineage>
        <taxon>Eukaryota</taxon>
        <taxon>Fungi</taxon>
        <taxon>Dikarya</taxon>
        <taxon>Basidiomycota</taxon>
        <taxon>Pucciniomycotina</taxon>
        <taxon>Pucciniomycetes</taxon>
        <taxon>Pucciniales</taxon>
        <taxon>Sphaerophragmiaceae</taxon>
        <taxon>Austropuccinia</taxon>
    </lineage>
</organism>
<evidence type="ECO:0000256" key="1">
    <source>
        <dbReference type="SAM" id="MobiDB-lite"/>
    </source>
</evidence>
<protein>
    <submittedName>
        <fullName evidence="2">Uncharacterized protein</fullName>
    </submittedName>
</protein>
<name>A0A9Q3BW49_9BASI</name>
<keyword evidence="3" id="KW-1185">Reference proteome</keyword>
<evidence type="ECO:0000313" key="2">
    <source>
        <dbReference type="EMBL" id="MBW0471921.1"/>
    </source>
</evidence>
<feature type="region of interest" description="Disordered" evidence="1">
    <location>
        <begin position="68"/>
        <end position="87"/>
    </location>
</feature>
<comment type="caution">
    <text evidence="2">The sequence shown here is derived from an EMBL/GenBank/DDBJ whole genome shotgun (WGS) entry which is preliminary data.</text>
</comment>
<sequence>MQATIATSSSNLGSLFRQNVQQVLGRETTISPFEHVARVIKEEIKNAKRIDNMGSTSSIPKVQPYFQPDQRHQSAPSHAIYQHPNTSSLPPNTSIVQKYGSKCSYCQKDGHWYIDWTQYEKDSKEKGLWLRRLPRKYKYTESRFKTMNPRTLVRSIQADINDEDPNIIDVRHISEVDNW</sequence>
<dbReference type="OrthoDB" id="2506627at2759"/>
<evidence type="ECO:0000313" key="3">
    <source>
        <dbReference type="Proteomes" id="UP000765509"/>
    </source>
</evidence>
<dbReference type="EMBL" id="AVOT02002907">
    <property type="protein sequence ID" value="MBW0471921.1"/>
    <property type="molecule type" value="Genomic_DNA"/>
</dbReference>
<accession>A0A9Q3BW49</accession>
<proteinExistence type="predicted"/>